<keyword evidence="2" id="KW-0255">Endonuclease</keyword>
<dbReference type="Pfam" id="PF13391">
    <property type="entry name" value="HNH_2"/>
    <property type="match status" value="1"/>
</dbReference>
<keyword evidence="2" id="KW-0378">Hydrolase</keyword>
<dbReference type="KEGG" id="hbs:IPV69_11745"/>
<evidence type="ECO:0000313" key="3">
    <source>
        <dbReference type="Proteomes" id="UP000593765"/>
    </source>
</evidence>
<accession>A0A7M2X5B2</accession>
<proteinExistence type="predicted"/>
<organism evidence="2 3">
    <name type="scientific">Humisphaera borealis</name>
    <dbReference type="NCBI Taxonomy" id="2807512"/>
    <lineage>
        <taxon>Bacteria</taxon>
        <taxon>Pseudomonadati</taxon>
        <taxon>Planctomycetota</taxon>
        <taxon>Phycisphaerae</taxon>
        <taxon>Tepidisphaerales</taxon>
        <taxon>Tepidisphaeraceae</taxon>
        <taxon>Humisphaera</taxon>
    </lineage>
</organism>
<protein>
    <submittedName>
        <fullName evidence="2">HNH endonuclease</fullName>
    </submittedName>
</protein>
<sequence length="270" mass="30201">MAKATSVGWTREHFLIALNVYCKLPFGKLHKGNKLIIDVAGKMGRTPSSLAMKLSNFASLDPVLQARGIRGLSGATKTDCAMWDEFHTEFPALAPASEQLLHDLFTKDDGREVDFLHRDKVRLEPAARFIAWTGPTESTATVKVRRGQQFFRQAVLNAYNVRCCISGIHVPRLLVASHIKPWSGFPNERVDPRNGLCLSSLHDAAFDAGLITIDEQLRVVLGKQLKSYFPQAALEQNFTPFEGKPINLPVKLAEPSKEFLLYHRESVFML</sequence>
<evidence type="ECO:0000259" key="1">
    <source>
        <dbReference type="Pfam" id="PF13391"/>
    </source>
</evidence>
<dbReference type="InterPro" id="IPR003615">
    <property type="entry name" value="HNH_nuc"/>
</dbReference>
<reference evidence="2 3" key="1">
    <citation type="submission" date="2020-10" db="EMBL/GenBank/DDBJ databases">
        <title>Wide distribution of Phycisphaera-like planctomycetes from WD2101 soil group in peatlands and genome analysis of the first cultivated representative.</title>
        <authorList>
            <person name="Dedysh S.N."/>
            <person name="Beletsky A.V."/>
            <person name="Ivanova A."/>
            <person name="Kulichevskaya I.S."/>
            <person name="Suzina N.E."/>
            <person name="Philippov D.A."/>
            <person name="Rakitin A.L."/>
            <person name="Mardanov A.V."/>
            <person name="Ravin N.V."/>
        </authorList>
    </citation>
    <scope>NUCLEOTIDE SEQUENCE [LARGE SCALE GENOMIC DNA]</scope>
    <source>
        <strain evidence="2 3">M1803</strain>
    </source>
</reference>
<evidence type="ECO:0000313" key="2">
    <source>
        <dbReference type="EMBL" id="QOV91980.1"/>
    </source>
</evidence>
<gene>
    <name evidence="2" type="ORF">IPV69_11745</name>
</gene>
<keyword evidence="2" id="KW-0540">Nuclease</keyword>
<dbReference type="Proteomes" id="UP000593765">
    <property type="component" value="Chromosome"/>
</dbReference>
<name>A0A7M2X5B2_9BACT</name>
<keyword evidence="3" id="KW-1185">Reference proteome</keyword>
<dbReference type="GO" id="GO:0004519">
    <property type="term" value="F:endonuclease activity"/>
    <property type="evidence" value="ECO:0007669"/>
    <property type="project" value="UniProtKB-KW"/>
</dbReference>
<feature type="domain" description="HNH nuclease" evidence="1">
    <location>
        <begin position="163"/>
        <end position="214"/>
    </location>
</feature>
<dbReference type="AlphaFoldDB" id="A0A7M2X5B2"/>
<dbReference type="EMBL" id="CP063458">
    <property type="protein sequence ID" value="QOV91980.1"/>
    <property type="molecule type" value="Genomic_DNA"/>
</dbReference>